<dbReference type="Proteomes" id="UP000022910">
    <property type="component" value="Unassembled WGS sequence"/>
</dbReference>
<protein>
    <submittedName>
        <fullName evidence="1">Uncharacterized protein</fullName>
    </submittedName>
</protein>
<proteinExistence type="predicted"/>
<name>A0A015J9I2_RHIIW</name>
<dbReference type="HOGENOM" id="CLU_2307595_0_0_1"/>
<comment type="caution">
    <text evidence="1">The sequence shown here is derived from an EMBL/GenBank/DDBJ whole genome shotgun (WGS) entry which is preliminary data.</text>
</comment>
<evidence type="ECO:0000313" key="1">
    <source>
        <dbReference type="EMBL" id="EXX51519.1"/>
    </source>
</evidence>
<gene>
    <name evidence="1" type="ORF">RirG_260830</name>
</gene>
<accession>A0A015J9I2</accession>
<reference evidence="1 2" key="1">
    <citation type="submission" date="2014-02" db="EMBL/GenBank/DDBJ databases">
        <title>Single nucleus genome sequencing reveals high similarity among nuclei of an endomycorrhizal fungus.</title>
        <authorList>
            <person name="Lin K."/>
            <person name="Geurts R."/>
            <person name="Zhang Z."/>
            <person name="Limpens E."/>
            <person name="Saunders D.G."/>
            <person name="Mu D."/>
            <person name="Pang E."/>
            <person name="Cao H."/>
            <person name="Cha H."/>
            <person name="Lin T."/>
            <person name="Zhou Q."/>
            <person name="Shang Y."/>
            <person name="Li Y."/>
            <person name="Ivanov S."/>
            <person name="Sharma T."/>
            <person name="Velzen R.V."/>
            <person name="Ruijter N.D."/>
            <person name="Aanen D.K."/>
            <person name="Win J."/>
            <person name="Kamoun S."/>
            <person name="Bisseling T."/>
            <person name="Huang S."/>
        </authorList>
    </citation>
    <scope>NUCLEOTIDE SEQUENCE [LARGE SCALE GENOMIC DNA]</scope>
    <source>
        <strain evidence="2">DAOM197198w</strain>
    </source>
</reference>
<organism evidence="1 2">
    <name type="scientific">Rhizophagus irregularis (strain DAOM 197198w)</name>
    <name type="common">Glomus intraradices</name>
    <dbReference type="NCBI Taxonomy" id="1432141"/>
    <lineage>
        <taxon>Eukaryota</taxon>
        <taxon>Fungi</taxon>
        <taxon>Fungi incertae sedis</taxon>
        <taxon>Mucoromycota</taxon>
        <taxon>Glomeromycotina</taxon>
        <taxon>Glomeromycetes</taxon>
        <taxon>Glomerales</taxon>
        <taxon>Glomeraceae</taxon>
        <taxon>Rhizophagus</taxon>
    </lineage>
</organism>
<keyword evidence="2" id="KW-1185">Reference proteome</keyword>
<sequence>MVVKKLLTDLQFVLVHNQSIFDIVDVVEDNNLLAPFVPKMPVIVSFVVICIDLRQIYVQDIAVVAMVNVDENIVKILILDWIVKCFVRRLKVWVTIFVWE</sequence>
<evidence type="ECO:0000313" key="2">
    <source>
        <dbReference type="Proteomes" id="UP000022910"/>
    </source>
</evidence>
<dbReference type="AlphaFoldDB" id="A0A015J9I2"/>
<dbReference type="EMBL" id="JEMT01029648">
    <property type="protein sequence ID" value="EXX51519.1"/>
    <property type="molecule type" value="Genomic_DNA"/>
</dbReference>